<feature type="transmembrane region" description="Helical" evidence="7">
    <location>
        <begin position="371"/>
        <end position="395"/>
    </location>
</feature>
<dbReference type="CDD" id="cd06174">
    <property type="entry name" value="MFS"/>
    <property type="match status" value="1"/>
</dbReference>
<evidence type="ECO:0000256" key="1">
    <source>
        <dbReference type="ARBA" id="ARBA00004141"/>
    </source>
</evidence>
<evidence type="ECO:0000256" key="7">
    <source>
        <dbReference type="SAM" id="Phobius"/>
    </source>
</evidence>
<feature type="transmembrane region" description="Helical" evidence="7">
    <location>
        <begin position="335"/>
        <end position="356"/>
    </location>
</feature>
<dbReference type="InterPro" id="IPR036259">
    <property type="entry name" value="MFS_trans_sf"/>
</dbReference>
<feature type="transmembrane region" description="Helical" evidence="7">
    <location>
        <begin position="502"/>
        <end position="524"/>
    </location>
</feature>
<dbReference type="Pfam" id="PF07690">
    <property type="entry name" value="MFS_1"/>
    <property type="match status" value="1"/>
</dbReference>
<dbReference type="KEGG" id="beq:BEWA_014700"/>
<dbReference type="PANTHER" id="PTHR23505">
    <property type="entry name" value="SPINSTER"/>
    <property type="match status" value="1"/>
</dbReference>
<sequence>MSEERVEEVNSNLCIVDATKVDEKHGDRMRFYAFLVFATLQVFLNYDIGAMAIMLNWIEEPYDFNKTELGALGALPYLGLVLLSPFVGTIFAYFKTQLVIAIGLIVNVIALMLFATANSKIIFFISRILIGTSQSFFIIYAPVWIDTFAPELSKNLWMAILQGSIILGVTIGYTATSFFGFTDDWSWRYSISTQAGIVLILTYLFSILPGKFVNFDPNINSDSNDVVTFTDPQSLKDLHCPQKAHSSDVVFKSHSFDCEVNQSPSLGPCSNKNIPKVQSSREISALSAVSKNASYYEWRRRSNSFYTTIKVPTHVDVDILDSTLKRIAYILKNQVFIYSCITMSSLFFEVTAIQYWMTKIAISRFDMAERVVHYIFSVISITAPVLGVIFGSYVIDFLTAHFPTRPILVNQMLLLWAIICLVSGIATLIFPCPGVLIASVSLILFFGGCILPSVTLISINCIPNYLKPTASGFCMCQYHIFGYIGGTILPGIAMHISCGYDVALYITFLAASIGVMSLFAIYIYNLVKSRKIANDE</sequence>
<dbReference type="SUPFAM" id="SSF103473">
    <property type="entry name" value="MFS general substrate transporter"/>
    <property type="match status" value="1"/>
</dbReference>
<dbReference type="EMBL" id="ACOU01000004">
    <property type="protein sequence ID" value="EKX72911.1"/>
    <property type="molecule type" value="Genomic_DNA"/>
</dbReference>
<accession>L1LC45</accession>
<feature type="transmembrane region" description="Helical" evidence="7">
    <location>
        <begin position="156"/>
        <end position="181"/>
    </location>
</feature>
<dbReference type="OrthoDB" id="331466at2759"/>
<dbReference type="PROSITE" id="PS50850">
    <property type="entry name" value="MFS"/>
    <property type="match status" value="1"/>
</dbReference>
<keyword evidence="4 7" id="KW-1133">Transmembrane helix</keyword>
<organism evidence="9 10">
    <name type="scientific">Theileria equi strain WA</name>
    <dbReference type="NCBI Taxonomy" id="1537102"/>
    <lineage>
        <taxon>Eukaryota</taxon>
        <taxon>Sar</taxon>
        <taxon>Alveolata</taxon>
        <taxon>Apicomplexa</taxon>
        <taxon>Aconoidasida</taxon>
        <taxon>Piroplasmida</taxon>
        <taxon>Theileriidae</taxon>
        <taxon>Theileria</taxon>
    </lineage>
</organism>
<reference evidence="9 10" key="1">
    <citation type="journal article" date="2012" name="BMC Genomics">
        <title>Comparative genomic analysis and phylogenetic position of Theileria equi.</title>
        <authorList>
            <person name="Kappmeyer L.S."/>
            <person name="Thiagarajan M."/>
            <person name="Herndon D.R."/>
            <person name="Ramsay J.D."/>
            <person name="Caler E."/>
            <person name="Djikeng A."/>
            <person name="Gillespie J.J."/>
            <person name="Lau A.O."/>
            <person name="Roalson E.H."/>
            <person name="Silva J.C."/>
            <person name="Silva M.G."/>
            <person name="Suarez C.E."/>
            <person name="Ueti M.W."/>
            <person name="Nene V.M."/>
            <person name="Mealey R.H."/>
            <person name="Knowles D.P."/>
            <person name="Brayton K.A."/>
        </authorList>
    </citation>
    <scope>NUCLEOTIDE SEQUENCE [LARGE SCALE GENOMIC DNA]</scope>
    <source>
        <strain evidence="9 10">WA</strain>
    </source>
</reference>
<name>L1LC45_THEEQ</name>
<keyword evidence="3 7" id="KW-0812">Transmembrane</keyword>
<evidence type="ECO:0000256" key="2">
    <source>
        <dbReference type="ARBA" id="ARBA00022448"/>
    </source>
</evidence>
<feature type="transmembrane region" description="Helical" evidence="7">
    <location>
        <begin position="407"/>
        <end position="430"/>
    </location>
</feature>
<evidence type="ECO:0000256" key="3">
    <source>
        <dbReference type="ARBA" id="ARBA00022692"/>
    </source>
</evidence>
<dbReference type="Gene3D" id="1.20.1250.20">
    <property type="entry name" value="MFS general substrate transporter like domains"/>
    <property type="match status" value="2"/>
</dbReference>
<dbReference type="PANTHER" id="PTHR23505:SF9">
    <property type="entry name" value="PROTEIN, PUTATIVE-RELATED"/>
    <property type="match status" value="1"/>
</dbReference>
<dbReference type="InterPro" id="IPR020846">
    <property type="entry name" value="MFS_dom"/>
</dbReference>
<dbReference type="InterPro" id="IPR011701">
    <property type="entry name" value="MFS"/>
</dbReference>
<dbReference type="RefSeq" id="XP_004832363.1">
    <property type="nucleotide sequence ID" value="XM_004832306.1"/>
</dbReference>
<feature type="transmembrane region" description="Helical" evidence="7">
    <location>
        <begin position="31"/>
        <end position="58"/>
    </location>
</feature>
<dbReference type="Proteomes" id="UP000031512">
    <property type="component" value="Unassembled WGS sequence"/>
</dbReference>
<dbReference type="STRING" id="1537102.L1LC45"/>
<comment type="similarity">
    <text evidence="6">Belongs to the major facilitator superfamily. Spinster (TC 2.A.1.49) family.</text>
</comment>
<dbReference type="AlphaFoldDB" id="L1LC45"/>
<protein>
    <recommendedName>
        <fullName evidence="8">Major facilitator superfamily (MFS) profile domain-containing protein</fullName>
    </recommendedName>
</protein>
<feature type="transmembrane region" description="Helical" evidence="7">
    <location>
        <begin position="187"/>
        <end position="208"/>
    </location>
</feature>
<dbReference type="GeneID" id="15804546"/>
<feature type="transmembrane region" description="Helical" evidence="7">
    <location>
        <begin position="70"/>
        <end position="91"/>
    </location>
</feature>
<feature type="domain" description="Major facilitator superfamily (MFS) profile" evidence="8">
    <location>
        <begin position="33"/>
        <end position="528"/>
    </location>
</feature>
<keyword evidence="5 7" id="KW-0472">Membrane</keyword>
<evidence type="ECO:0000256" key="6">
    <source>
        <dbReference type="ARBA" id="ARBA00024338"/>
    </source>
</evidence>
<dbReference type="InterPro" id="IPR044770">
    <property type="entry name" value="MFS_spinster-like"/>
</dbReference>
<gene>
    <name evidence="9" type="ORF">BEWA_014700</name>
</gene>
<comment type="caution">
    <text evidence="9">The sequence shown here is derived from an EMBL/GenBank/DDBJ whole genome shotgun (WGS) entry which is preliminary data.</text>
</comment>
<keyword evidence="10" id="KW-1185">Reference proteome</keyword>
<dbReference type="VEuPathDB" id="PiroplasmaDB:BEWA_014700"/>
<evidence type="ECO:0000313" key="9">
    <source>
        <dbReference type="EMBL" id="EKX72911.1"/>
    </source>
</evidence>
<feature type="transmembrane region" description="Helical" evidence="7">
    <location>
        <begin position="121"/>
        <end position="144"/>
    </location>
</feature>
<dbReference type="eggNOG" id="ENOG502QWIG">
    <property type="taxonomic scope" value="Eukaryota"/>
</dbReference>
<dbReference type="GO" id="GO:0022857">
    <property type="term" value="F:transmembrane transporter activity"/>
    <property type="evidence" value="ECO:0007669"/>
    <property type="project" value="InterPro"/>
</dbReference>
<evidence type="ECO:0000313" key="10">
    <source>
        <dbReference type="Proteomes" id="UP000031512"/>
    </source>
</evidence>
<proteinExistence type="inferred from homology"/>
<evidence type="ECO:0000256" key="4">
    <source>
        <dbReference type="ARBA" id="ARBA00022989"/>
    </source>
</evidence>
<dbReference type="GO" id="GO:0016020">
    <property type="term" value="C:membrane"/>
    <property type="evidence" value="ECO:0007669"/>
    <property type="project" value="UniProtKB-SubCell"/>
</dbReference>
<feature type="transmembrane region" description="Helical" evidence="7">
    <location>
        <begin position="436"/>
        <end position="457"/>
    </location>
</feature>
<feature type="transmembrane region" description="Helical" evidence="7">
    <location>
        <begin position="478"/>
        <end position="496"/>
    </location>
</feature>
<feature type="transmembrane region" description="Helical" evidence="7">
    <location>
        <begin position="98"/>
        <end position="115"/>
    </location>
</feature>
<keyword evidence="2" id="KW-0813">Transport</keyword>
<comment type="subcellular location">
    <subcellularLocation>
        <location evidence="1">Membrane</location>
        <topology evidence="1">Multi-pass membrane protein</topology>
    </subcellularLocation>
</comment>
<evidence type="ECO:0000259" key="8">
    <source>
        <dbReference type="PROSITE" id="PS50850"/>
    </source>
</evidence>
<evidence type="ECO:0000256" key="5">
    <source>
        <dbReference type="ARBA" id="ARBA00023136"/>
    </source>
</evidence>